<evidence type="ECO:0000313" key="2">
    <source>
        <dbReference type="Proteomes" id="UP000008311"/>
    </source>
</evidence>
<organism evidence="1 2">
    <name type="scientific">Ricinus communis</name>
    <name type="common">Castor bean</name>
    <dbReference type="NCBI Taxonomy" id="3988"/>
    <lineage>
        <taxon>Eukaryota</taxon>
        <taxon>Viridiplantae</taxon>
        <taxon>Streptophyta</taxon>
        <taxon>Embryophyta</taxon>
        <taxon>Tracheophyta</taxon>
        <taxon>Spermatophyta</taxon>
        <taxon>Magnoliopsida</taxon>
        <taxon>eudicotyledons</taxon>
        <taxon>Gunneridae</taxon>
        <taxon>Pentapetalae</taxon>
        <taxon>rosids</taxon>
        <taxon>fabids</taxon>
        <taxon>Malpighiales</taxon>
        <taxon>Euphorbiaceae</taxon>
        <taxon>Acalyphoideae</taxon>
        <taxon>Acalypheae</taxon>
        <taxon>Ricinus</taxon>
    </lineage>
</organism>
<feature type="non-terminal residue" evidence="1">
    <location>
        <position position="210"/>
    </location>
</feature>
<evidence type="ECO:0000313" key="1">
    <source>
        <dbReference type="EMBL" id="EEF22594.1"/>
    </source>
</evidence>
<protein>
    <submittedName>
        <fullName evidence="1">Uncharacterized protein</fullName>
    </submittedName>
</protein>
<keyword evidence="2" id="KW-1185">Reference proteome</keyword>
<dbReference type="EMBL" id="EQ992504">
    <property type="protein sequence ID" value="EEF22594.1"/>
    <property type="molecule type" value="Genomic_DNA"/>
</dbReference>
<dbReference type="Proteomes" id="UP000008311">
    <property type="component" value="Unassembled WGS sequence"/>
</dbReference>
<proteinExistence type="predicted"/>
<reference evidence="2" key="1">
    <citation type="journal article" date="2010" name="Nat. Biotechnol.">
        <title>Draft genome sequence of the oilseed species Ricinus communis.</title>
        <authorList>
            <person name="Chan A.P."/>
            <person name="Crabtree J."/>
            <person name="Zhao Q."/>
            <person name="Lorenzi H."/>
            <person name="Orvis J."/>
            <person name="Puiu D."/>
            <person name="Melake-Berhan A."/>
            <person name="Jones K.M."/>
            <person name="Redman J."/>
            <person name="Chen G."/>
            <person name="Cahoon E.B."/>
            <person name="Gedil M."/>
            <person name="Stanke M."/>
            <person name="Haas B.J."/>
            <person name="Wortman J.R."/>
            <person name="Fraser-Liggett C.M."/>
            <person name="Ravel J."/>
            <person name="Rabinowicz P.D."/>
        </authorList>
    </citation>
    <scope>NUCLEOTIDE SEQUENCE [LARGE SCALE GENOMIC DNA]</scope>
    <source>
        <strain evidence="2">cv. Hale</strain>
    </source>
</reference>
<gene>
    <name evidence="1" type="ORF">RCOM_2103520</name>
</gene>
<accession>B9TNH0</accession>
<dbReference type="InParanoid" id="B9TNH0"/>
<dbReference type="AlphaFoldDB" id="B9TNH0"/>
<sequence>MRDMDRGYQASGRLGHRGRMGHVRARMQQMALDDSAGRVADQPPVLAPQRRALAVFRRHLGQRLHVERQRDEVAVAARHFLAAEDLPEAVIRVGEMFFRIGIVGDVRFAADCHDLVHAECQRDALHGREAEEAGRVVRKDALECFEGGAGIDPAALVARNERDDGHVDAHHVPFEPAEGQAVQAFAVRDEGHGQVAFGIAARRHLELDHE</sequence>
<name>B9TNH0_RICCO</name>